<comment type="subcellular location">
    <subcellularLocation>
        <location evidence="1">Membrane</location>
        <topology evidence="1">Single-pass type I membrane protein</topology>
    </subcellularLocation>
</comment>
<dbReference type="GeneTree" id="ENSGT00730000111392"/>
<dbReference type="Ensembl" id="ENSXETT00000079267">
    <property type="protein sequence ID" value="ENSXETP00000099176"/>
    <property type="gene ID" value="ENSXETG00000038704"/>
</dbReference>
<evidence type="ECO:0000256" key="1">
    <source>
        <dbReference type="ARBA" id="ARBA00004479"/>
    </source>
</evidence>
<comment type="similarity">
    <text evidence="2">Belongs to the FAM174 family.</text>
</comment>
<reference evidence="10" key="2">
    <citation type="submission" date="2020-05" db="UniProtKB">
        <authorList>
            <consortium name="Ensembl"/>
        </authorList>
    </citation>
    <scope>IDENTIFICATION</scope>
</reference>
<dbReference type="Bgee" id="ENSXETG00000038704">
    <property type="expression patterns" value="Expressed in 4-cell stage embryo and 12 other cell types or tissues"/>
</dbReference>
<name>A0A6I8SZP1_XENTR</name>
<evidence type="ECO:0000256" key="9">
    <source>
        <dbReference type="SAM" id="SignalP"/>
    </source>
</evidence>
<dbReference type="GO" id="GO:0016020">
    <property type="term" value="C:membrane"/>
    <property type="evidence" value="ECO:0007669"/>
    <property type="project" value="UniProtKB-SubCell"/>
</dbReference>
<keyword evidence="3 8" id="KW-0812">Transmembrane</keyword>
<keyword evidence="5 8" id="KW-1133">Transmembrane helix</keyword>
<evidence type="ECO:0000256" key="6">
    <source>
        <dbReference type="ARBA" id="ARBA00023136"/>
    </source>
</evidence>
<feature type="chain" id="PRO_5030156178" evidence="9">
    <location>
        <begin position="21"/>
        <end position="166"/>
    </location>
</feature>
<proteinExistence type="inferred from homology"/>
<accession>A0A6I8SZP1</accession>
<dbReference type="PANTHER" id="PTHR28607:SF3">
    <property type="entry name" value="MEMBRANE PROTEIN FAM174B"/>
    <property type="match status" value="1"/>
</dbReference>
<dbReference type="Pfam" id="PF06679">
    <property type="entry name" value="DUF1180"/>
    <property type="match status" value="1"/>
</dbReference>
<protein>
    <submittedName>
        <fullName evidence="10">Family with sequence similarity 174 member B</fullName>
    </submittedName>
</protein>
<keyword evidence="6 8" id="KW-0472">Membrane</keyword>
<reference evidence="10" key="1">
    <citation type="journal article" date="2010" name="Science">
        <title>The genome of the Western clawed frog Xenopus tropicalis.</title>
        <authorList>
            <person name="Hellsten U."/>
            <person name="Harland R.M."/>
            <person name="Gilchrist M.J."/>
            <person name="Hendrix D."/>
            <person name="Jurka J."/>
            <person name="Kapitonov V."/>
            <person name="Ovcharenko I."/>
            <person name="Putnam N.H."/>
            <person name="Shu S."/>
            <person name="Taher L."/>
            <person name="Blitz I.L."/>
            <person name="Blumberg B."/>
            <person name="Dichmann D.S."/>
            <person name="Dubchak I."/>
            <person name="Amaya E."/>
            <person name="Detter J.C."/>
            <person name="Fletcher R."/>
            <person name="Gerhard D.S."/>
            <person name="Goodstein D."/>
            <person name="Graves T."/>
            <person name="Grigoriev I.V."/>
            <person name="Grimwood J."/>
            <person name="Kawashima T."/>
            <person name="Lindquist E."/>
            <person name="Lucas S.M."/>
            <person name="Mead P.E."/>
            <person name="Mitros T."/>
            <person name="Ogino H."/>
            <person name="Ohta Y."/>
            <person name="Poliakov A.V."/>
            <person name="Pollet N."/>
            <person name="Robert J."/>
            <person name="Salamov A."/>
            <person name="Sater A.K."/>
            <person name="Schmutz J."/>
            <person name="Terry A."/>
            <person name="Vize P.D."/>
            <person name="Warren W.C."/>
            <person name="Wells D."/>
            <person name="Wills A."/>
            <person name="Wilson R.K."/>
            <person name="Zimmerman L.B."/>
            <person name="Zorn A.M."/>
            <person name="Grainger R."/>
            <person name="Grammer T."/>
            <person name="Khokha M.K."/>
            <person name="Richardson P.M."/>
            <person name="Rokhsar D.S."/>
        </authorList>
    </citation>
    <scope>NUCLEOTIDE SEQUENCE [LARGE SCALE GENOMIC DNA]</scope>
    <source>
        <strain evidence="10">Nigerian</strain>
    </source>
</reference>
<evidence type="ECO:0000256" key="4">
    <source>
        <dbReference type="ARBA" id="ARBA00022729"/>
    </source>
</evidence>
<dbReference type="AlphaFoldDB" id="A0A6I8SZP1"/>
<organism evidence="10">
    <name type="scientific">Xenopus tropicalis</name>
    <name type="common">Western clawed frog</name>
    <name type="synonym">Silurana tropicalis</name>
    <dbReference type="NCBI Taxonomy" id="8364"/>
    <lineage>
        <taxon>Eukaryota</taxon>
        <taxon>Metazoa</taxon>
        <taxon>Chordata</taxon>
        <taxon>Craniata</taxon>
        <taxon>Vertebrata</taxon>
        <taxon>Euteleostomi</taxon>
        <taxon>Amphibia</taxon>
        <taxon>Batrachia</taxon>
        <taxon>Anura</taxon>
        <taxon>Pipoidea</taxon>
        <taxon>Pipidae</taxon>
        <taxon>Xenopodinae</taxon>
        <taxon>Xenopus</taxon>
        <taxon>Silurana</taxon>
    </lineage>
</organism>
<evidence type="ECO:0000313" key="10">
    <source>
        <dbReference type="Ensembl" id="ENSXETP00000099176"/>
    </source>
</evidence>
<evidence type="ECO:0000256" key="2">
    <source>
        <dbReference type="ARBA" id="ARBA00006986"/>
    </source>
</evidence>
<dbReference type="InParanoid" id="A0A6I8SZP1"/>
<evidence type="ECO:0000256" key="3">
    <source>
        <dbReference type="ARBA" id="ARBA00022692"/>
    </source>
</evidence>
<keyword evidence="4 9" id="KW-0732">Signal</keyword>
<evidence type="ECO:0000256" key="7">
    <source>
        <dbReference type="ARBA" id="ARBA00023180"/>
    </source>
</evidence>
<dbReference type="InterPro" id="IPR009565">
    <property type="entry name" value="FAM174-like"/>
</dbReference>
<feature type="signal peptide" evidence="9">
    <location>
        <begin position="1"/>
        <end position="20"/>
    </location>
</feature>
<dbReference type="PANTHER" id="PTHR28607">
    <property type="entry name" value="EXPRESSED PROTEIN"/>
    <property type="match status" value="1"/>
</dbReference>
<keyword evidence="7" id="KW-0325">Glycoprotein</keyword>
<feature type="transmembrane region" description="Helical" evidence="8">
    <location>
        <begin position="71"/>
        <end position="91"/>
    </location>
</feature>
<evidence type="ECO:0000256" key="5">
    <source>
        <dbReference type="ARBA" id="ARBA00022989"/>
    </source>
</evidence>
<sequence>MKVLLLSVLACLLLYNPALGIPVEKREMEHSTAATNVRNSTAEIPAPRDNSTAKVSRFNVIERYMPTIKNVFIFVCGLSTFLIVCLVIKIFRSGKRIRKTRKYDIITTPAERVEMAPLNDDNYEDEDATVFDIKYRYRKKKPFIRAVLHRWLSSLIPSSYVLDISA</sequence>
<evidence type="ECO:0000256" key="8">
    <source>
        <dbReference type="SAM" id="Phobius"/>
    </source>
</evidence>
<gene>
    <name evidence="10" type="primary">fam174b</name>
</gene>
<dbReference type="FunCoup" id="A0A6I8SZP1">
    <property type="interactions" value="322"/>
</dbReference>